<evidence type="ECO:0000256" key="2">
    <source>
        <dbReference type="ARBA" id="ARBA00023242"/>
    </source>
</evidence>
<dbReference type="Pfam" id="PF14327">
    <property type="entry name" value="CSTF2_hinge"/>
    <property type="match status" value="1"/>
</dbReference>
<dbReference type="PANTHER" id="PTHR45735">
    <property type="entry name" value="CLEAVAGE STIMULATION FACTOR SUBUNIT 2"/>
    <property type="match status" value="1"/>
</dbReference>
<dbReference type="InterPro" id="IPR035979">
    <property type="entry name" value="RBD_domain_sf"/>
</dbReference>
<dbReference type="InterPro" id="IPR038192">
    <property type="entry name" value="CSTF_C_sf"/>
</dbReference>
<dbReference type="GO" id="GO:0031124">
    <property type="term" value="P:mRNA 3'-end processing"/>
    <property type="evidence" value="ECO:0007669"/>
    <property type="project" value="InterPro"/>
</dbReference>
<evidence type="ECO:0000259" key="5">
    <source>
        <dbReference type="PROSITE" id="PS50102"/>
    </source>
</evidence>
<dbReference type="GO" id="GO:0003729">
    <property type="term" value="F:mRNA binding"/>
    <property type="evidence" value="ECO:0007669"/>
    <property type="project" value="TreeGrafter"/>
</dbReference>
<gene>
    <name evidence="6" type="primary">Cstf2</name>
    <name evidence="6" type="ORF">LCER1_G005916</name>
</gene>
<feature type="region of interest" description="Disordered" evidence="4">
    <location>
        <begin position="100"/>
        <end position="148"/>
    </location>
</feature>
<dbReference type="EMBL" id="QGMG01000841">
    <property type="protein sequence ID" value="TVY51347.1"/>
    <property type="molecule type" value="Genomic_DNA"/>
</dbReference>
<dbReference type="PROSITE" id="PS50102">
    <property type="entry name" value="RRM"/>
    <property type="match status" value="1"/>
</dbReference>
<dbReference type="InterPro" id="IPR012677">
    <property type="entry name" value="Nucleotide-bd_a/b_plait_sf"/>
</dbReference>
<dbReference type="InterPro" id="IPR000504">
    <property type="entry name" value="RRM_dom"/>
</dbReference>
<dbReference type="InterPro" id="IPR026896">
    <property type="entry name" value="CSTF_C"/>
</dbReference>
<dbReference type="Pfam" id="PF14304">
    <property type="entry name" value="CSTF_C"/>
    <property type="match status" value="1"/>
</dbReference>
<feature type="compositionally biased region" description="Pro residues" evidence="4">
    <location>
        <begin position="255"/>
        <end position="271"/>
    </location>
</feature>
<organism evidence="6 7">
    <name type="scientific">Lachnellula cervina</name>
    <dbReference type="NCBI Taxonomy" id="1316786"/>
    <lineage>
        <taxon>Eukaryota</taxon>
        <taxon>Fungi</taxon>
        <taxon>Dikarya</taxon>
        <taxon>Ascomycota</taxon>
        <taxon>Pezizomycotina</taxon>
        <taxon>Leotiomycetes</taxon>
        <taxon>Helotiales</taxon>
        <taxon>Lachnaceae</taxon>
        <taxon>Lachnellula</taxon>
    </lineage>
</organism>
<feature type="compositionally biased region" description="Pro residues" evidence="4">
    <location>
        <begin position="118"/>
        <end position="132"/>
    </location>
</feature>
<feature type="region of interest" description="Disordered" evidence="4">
    <location>
        <begin position="235"/>
        <end position="271"/>
    </location>
</feature>
<dbReference type="Pfam" id="PF00076">
    <property type="entry name" value="RRM_1"/>
    <property type="match status" value="1"/>
</dbReference>
<evidence type="ECO:0000256" key="1">
    <source>
        <dbReference type="ARBA" id="ARBA00004123"/>
    </source>
</evidence>
<proteinExistence type="predicted"/>
<keyword evidence="7" id="KW-1185">Reference proteome</keyword>
<dbReference type="Gene3D" id="1.25.40.630">
    <property type="match status" value="1"/>
</dbReference>
<comment type="subcellular location">
    <subcellularLocation>
        <location evidence="1">Nucleus</location>
    </subcellularLocation>
</comment>
<reference evidence="6 7" key="1">
    <citation type="submission" date="2018-05" db="EMBL/GenBank/DDBJ databases">
        <title>Whole genome sequencing for identification of molecular markers to develop diagnostic detection tools for the regulated plant pathogen Lachnellula willkommii.</title>
        <authorList>
            <person name="Giroux E."/>
            <person name="Bilodeau G."/>
        </authorList>
    </citation>
    <scope>NUCLEOTIDE SEQUENCE [LARGE SCALE GENOMIC DNA]</scope>
    <source>
        <strain evidence="6 7">CBS 625.97</strain>
    </source>
</reference>
<protein>
    <submittedName>
        <fullName evidence="6">Cleavage stimulation factor subunit 2</fullName>
    </submittedName>
</protein>
<feature type="domain" description="RRM" evidence="5">
    <location>
        <begin position="11"/>
        <end position="103"/>
    </location>
</feature>
<dbReference type="InterPro" id="IPR025742">
    <property type="entry name" value="CSTF2_hinge"/>
</dbReference>
<dbReference type="Proteomes" id="UP000481288">
    <property type="component" value="Unassembled WGS sequence"/>
</dbReference>
<accession>A0A7D8UKW7</accession>
<dbReference type="Gene3D" id="3.30.70.330">
    <property type="match status" value="1"/>
</dbReference>
<dbReference type="SUPFAM" id="SSF54928">
    <property type="entry name" value="RNA-binding domain, RBD"/>
    <property type="match status" value="1"/>
</dbReference>
<keyword evidence="3" id="KW-0694">RNA-binding</keyword>
<dbReference type="OrthoDB" id="272703at2759"/>
<evidence type="ECO:0000256" key="4">
    <source>
        <dbReference type="SAM" id="MobiDB-lite"/>
    </source>
</evidence>
<dbReference type="Gene3D" id="1.10.20.70">
    <property type="entry name" value="Transcription termination and cleavage factor, C-terminal domain"/>
    <property type="match status" value="1"/>
</dbReference>
<keyword evidence="2" id="KW-0539">Nucleus</keyword>
<evidence type="ECO:0000256" key="3">
    <source>
        <dbReference type="PROSITE-ProRule" id="PRU00176"/>
    </source>
</evidence>
<comment type="caution">
    <text evidence="6">The sequence shown here is derived from an EMBL/GenBank/DDBJ whole genome shotgun (WGS) entry which is preliminary data.</text>
</comment>
<dbReference type="AlphaFoldDB" id="A0A7D8UKW7"/>
<evidence type="ECO:0000313" key="7">
    <source>
        <dbReference type="Proteomes" id="UP000481288"/>
    </source>
</evidence>
<evidence type="ECO:0000313" key="6">
    <source>
        <dbReference type="EMBL" id="TVY51347.1"/>
    </source>
</evidence>
<dbReference type="SMART" id="SM00360">
    <property type="entry name" value="RRM"/>
    <property type="match status" value="1"/>
</dbReference>
<sequence length="311" mass="32815">MSTMSTKPPSKSVFVGNIPYGLTEEQIVDIFSSAGKVLNFRLVGQKVLVLRNTQIQVGAISIYVAQIDGNLPCATTDSASSAVRNLNDYEIMNRKLRVDFSNDAGGDDDSSAPAGYQHPPPPSNGIPIPPPSQAHNGNSSLPPLPLGIDLPPGLECPEAISRTLSTLPPQQLLDVLSQMKTLATTDPSKATELLHQAPQLSYAIFQALLLMGLVSTDALTSVVEQATNTVPAGAYPPGFPPPPQHMSGQLGVSTPPVPNHGYAPPPPPPQAALPDQEALIAQVMAMSQEVVDSLPAAERQQIMALRATYGR</sequence>
<dbReference type="GO" id="GO:0005847">
    <property type="term" value="C:mRNA cleavage and polyadenylation specificity factor complex"/>
    <property type="evidence" value="ECO:0007669"/>
    <property type="project" value="TreeGrafter"/>
</dbReference>
<name>A0A7D8UKW7_9HELO</name>
<dbReference type="PANTHER" id="PTHR45735:SF2">
    <property type="entry name" value="CLEAVAGE STIMULATION FACTOR SUBUNIT 2"/>
    <property type="match status" value="1"/>
</dbReference>